<sequence length="246" mass="28066">MESSALNLAHQQHRKAETHLRHKRYDEAILCHKNAAEKLEEAMKLTKASRALESLRLQQDFHLRQQEIVKNIEVADSLLDMLIHHGGESESIETKKEEDELEETSKPDTCNVVGSKQPKDEHVVIEELRTLNQQLRSFVMQLIEQLEVKENENARLKERVRTLEAEKEAKLPTEPPRKNSLHVITDSSGGNSPFVFSPCGELSPDVMDTNVARELPILAPLEMPNFDFSIFMKPTTSNPPDTEDQQ</sequence>
<dbReference type="Gene3D" id="1.20.58.80">
    <property type="entry name" value="Phosphotransferase system, lactose/cellobiose-type IIA subunit"/>
    <property type="match status" value="1"/>
</dbReference>
<evidence type="ECO:0000256" key="2">
    <source>
        <dbReference type="SAM" id="MobiDB-lite"/>
    </source>
</evidence>
<gene>
    <name evidence="4" type="ORF">R5R35_002113</name>
</gene>
<comment type="caution">
    <text evidence="4">The sequence shown here is derived from an EMBL/GenBank/DDBJ whole genome shotgun (WGS) entry which is preliminary data.</text>
</comment>
<dbReference type="InterPro" id="IPR033393">
    <property type="entry name" value="NRBF2_MIT"/>
</dbReference>
<keyword evidence="1" id="KW-0175">Coiled coil</keyword>
<organism evidence="4 5">
    <name type="scientific">Gryllus longicercus</name>
    <dbReference type="NCBI Taxonomy" id="2509291"/>
    <lineage>
        <taxon>Eukaryota</taxon>
        <taxon>Metazoa</taxon>
        <taxon>Ecdysozoa</taxon>
        <taxon>Arthropoda</taxon>
        <taxon>Hexapoda</taxon>
        <taxon>Insecta</taxon>
        <taxon>Pterygota</taxon>
        <taxon>Neoptera</taxon>
        <taxon>Polyneoptera</taxon>
        <taxon>Orthoptera</taxon>
        <taxon>Ensifera</taxon>
        <taxon>Gryllidea</taxon>
        <taxon>Grylloidea</taxon>
        <taxon>Gryllidae</taxon>
        <taxon>Gryllinae</taxon>
        <taxon>Gryllus</taxon>
    </lineage>
</organism>
<dbReference type="InterPro" id="IPR039679">
    <property type="entry name" value="NRBF2"/>
</dbReference>
<evidence type="ECO:0000259" key="3">
    <source>
        <dbReference type="Pfam" id="PF17169"/>
    </source>
</evidence>
<evidence type="ECO:0000256" key="1">
    <source>
        <dbReference type="SAM" id="Coils"/>
    </source>
</evidence>
<dbReference type="GO" id="GO:0006914">
    <property type="term" value="P:autophagy"/>
    <property type="evidence" value="ECO:0007669"/>
    <property type="project" value="InterPro"/>
</dbReference>
<reference evidence="4 5" key="1">
    <citation type="submission" date="2024-03" db="EMBL/GenBank/DDBJ databases">
        <title>The genome assembly and annotation of the cricket Gryllus longicercus Weissman &amp; Gray.</title>
        <authorList>
            <person name="Szrajer S."/>
            <person name="Gray D."/>
            <person name="Ylla G."/>
        </authorList>
    </citation>
    <scope>NUCLEOTIDE SEQUENCE [LARGE SCALE GENOMIC DNA]</scope>
    <source>
        <strain evidence="4">DAG 2021-001</strain>
        <tissue evidence="4">Whole body minus gut</tissue>
    </source>
</reference>
<dbReference type="SUPFAM" id="SSF140361">
    <property type="entry name" value="MIT domain-like"/>
    <property type="match status" value="1"/>
</dbReference>
<evidence type="ECO:0000313" key="4">
    <source>
        <dbReference type="EMBL" id="KAK7867286.1"/>
    </source>
</evidence>
<dbReference type="EMBL" id="JAZDUA010000123">
    <property type="protein sequence ID" value="KAK7867286.1"/>
    <property type="molecule type" value="Genomic_DNA"/>
</dbReference>
<keyword evidence="5" id="KW-1185">Reference proteome</keyword>
<evidence type="ECO:0000313" key="5">
    <source>
        <dbReference type="Proteomes" id="UP001378592"/>
    </source>
</evidence>
<dbReference type="AlphaFoldDB" id="A0AAN9Z7L8"/>
<feature type="coiled-coil region" evidence="1">
    <location>
        <begin position="132"/>
        <end position="166"/>
    </location>
</feature>
<feature type="domain" description="Nuclear receptor-binding factor 2 MIT" evidence="3">
    <location>
        <begin position="4"/>
        <end position="70"/>
    </location>
</feature>
<protein>
    <recommendedName>
        <fullName evidence="3">Nuclear receptor-binding factor 2 MIT domain-containing protein</fullName>
    </recommendedName>
</protein>
<dbReference type="PANTHER" id="PTHR14964:SF2">
    <property type="entry name" value="NUCLEAR RECEPTOR-BINDING FACTOR 2"/>
    <property type="match status" value="1"/>
</dbReference>
<dbReference type="Pfam" id="PF17169">
    <property type="entry name" value="NRBF2_MIT"/>
    <property type="match status" value="1"/>
</dbReference>
<accession>A0AAN9Z7L8</accession>
<dbReference type="PANTHER" id="PTHR14964">
    <property type="entry name" value="NUCLEAR RECEPTOR BINDING FACTOR 2"/>
    <property type="match status" value="1"/>
</dbReference>
<name>A0AAN9Z7L8_9ORTH</name>
<proteinExistence type="predicted"/>
<feature type="region of interest" description="Disordered" evidence="2">
    <location>
        <begin position="167"/>
        <end position="186"/>
    </location>
</feature>
<dbReference type="Proteomes" id="UP001378592">
    <property type="component" value="Unassembled WGS sequence"/>
</dbReference>
<feature type="compositionally biased region" description="Basic and acidic residues" evidence="2">
    <location>
        <begin position="167"/>
        <end position="177"/>
    </location>
</feature>